<accession>A0ABD0XUR3</accession>
<name>A0ABD0XUR3_9HEMI</name>
<dbReference type="Proteomes" id="UP001558652">
    <property type="component" value="Unassembled WGS sequence"/>
</dbReference>
<reference evidence="1 2" key="1">
    <citation type="submission" date="2024-07" db="EMBL/GenBank/DDBJ databases">
        <title>Chromosome-level genome assembly of the water stick insect Ranatra chinensis (Heteroptera: Nepidae).</title>
        <authorList>
            <person name="Liu X."/>
        </authorList>
    </citation>
    <scope>NUCLEOTIDE SEQUENCE [LARGE SCALE GENOMIC DNA]</scope>
    <source>
        <strain evidence="1">Cailab_2021Rc</strain>
        <tissue evidence="1">Muscle</tissue>
    </source>
</reference>
<proteinExistence type="predicted"/>
<keyword evidence="2" id="KW-1185">Reference proteome</keyword>
<evidence type="ECO:0000313" key="1">
    <source>
        <dbReference type="EMBL" id="KAL1115037.1"/>
    </source>
</evidence>
<dbReference type="AlphaFoldDB" id="A0ABD0XUR3"/>
<sequence>MSHENTTNILEDMMGMIGPTVDPVEACKAFVVGNPDKKEFYSPNYPDHYPNHTDCIRVLEGNVLSDIASTGDTDDGIEGLDARIRYAWKWDWRLCTFGRAESATRGYVMCNLWDKSHICDVNTFSVPGNELRNSLLVEACRELHDVVGIDS</sequence>
<organism evidence="1 2">
    <name type="scientific">Ranatra chinensis</name>
    <dbReference type="NCBI Taxonomy" id="642074"/>
    <lineage>
        <taxon>Eukaryota</taxon>
        <taxon>Metazoa</taxon>
        <taxon>Ecdysozoa</taxon>
        <taxon>Arthropoda</taxon>
        <taxon>Hexapoda</taxon>
        <taxon>Insecta</taxon>
        <taxon>Pterygota</taxon>
        <taxon>Neoptera</taxon>
        <taxon>Paraneoptera</taxon>
        <taxon>Hemiptera</taxon>
        <taxon>Heteroptera</taxon>
        <taxon>Panheteroptera</taxon>
        <taxon>Nepomorpha</taxon>
        <taxon>Nepidae</taxon>
        <taxon>Ranatrinae</taxon>
        <taxon>Ranatra</taxon>
    </lineage>
</organism>
<gene>
    <name evidence="1" type="ORF">AAG570_007068</name>
</gene>
<comment type="caution">
    <text evidence="1">The sequence shown here is derived from an EMBL/GenBank/DDBJ whole genome shotgun (WGS) entry which is preliminary data.</text>
</comment>
<dbReference type="EMBL" id="JBFDAA010000020">
    <property type="protein sequence ID" value="KAL1115037.1"/>
    <property type="molecule type" value="Genomic_DNA"/>
</dbReference>
<evidence type="ECO:0000313" key="2">
    <source>
        <dbReference type="Proteomes" id="UP001558652"/>
    </source>
</evidence>
<protein>
    <submittedName>
        <fullName evidence="1">Uncharacterized protein</fullName>
    </submittedName>
</protein>